<proteinExistence type="predicted"/>
<gene>
    <name evidence="1" type="ORF">B0A48_11211</name>
</gene>
<dbReference type="Proteomes" id="UP000192596">
    <property type="component" value="Unassembled WGS sequence"/>
</dbReference>
<reference evidence="2" key="1">
    <citation type="submission" date="2017-03" db="EMBL/GenBank/DDBJ databases">
        <title>Genomes of endolithic fungi from Antarctica.</title>
        <authorList>
            <person name="Coleine C."/>
            <person name="Masonjones S."/>
            <person name="Stajich J.E."/>
        </authorList>
    </citation>
    <scope>NUCLEOTIDE SEQUENCE [LARGE SCALE GENOMIC DNA]</scope>
    <source>
        <strain evidence="2">CCFEE 5527</strain>
    </source>
</reference>
<dbReference type="AlphaFoldDB" id="A0A1V8SVA1"/>
<name>A0A1V8SVA1_9PEZI</name>
<evidence type="ECO:0000313" key="2">
    <source>
        <dbReference type="Proteomes" id="UP000192596"/>
    </source>
</evidence>
<accession>A0A1V8SVA1</accession>
<keyword evidence="2" id="KW-1185">Reference proteome</keyword>
<comment type="caution">
    <text evidence="1">The sequence shown here is derived from an EMBL/GenBank/DDBJ whole genome shotgun (WGS) entry which is preliminary data.</text>
</comment>
<evidence type="ECO:0000313" key="1">
    <source>
        <dbReference type="EMBL" id="OQO02928.1"/>
    </source>
</evidence>
<protein>
    <submittedName>
        <fullName evidence="1">Uncharacterized protein</fullName>
    </submittedName>
</protein>
<sequence length="137" mass="14416">MDSALIVQAMVTRTSFTQAIFTHTIFTHSVFNHAMVTYNCGVGSHRLGYRPSANEGKGNGCSSFIHYLLTRGDGLGSHGPGSGPSDSEKMNNGLMITIGVHVLNEAVSTALDLTVKISKGIGLTSLPARPTALKVVT</sequence>
<dbReference type="EMBL" id="NAJO01000026">
    <property type="protein sequence ID" value="OQO02928.1"/>
    <property type="molecule type" value="Genomic_DNA"/>
</dbReference>
<dbReference type="InParanoid" id="A0A1V8SVA1"/>
<organism evidence="1 2">
    <name type="scientific">Cryoendolithus antarcticus</name>
    <dbReference type="NCBI Taxonomy" id="1507870"/>
    <lineage>
        <taxon>Eukaryota</taxon>
        <taxon>Fungi</taxon>
        <taxon>Dikarya</taxon>
        <taxon>Ascomycota</taxon>
        <taxon>Pezizomycotina</taxon>
        <taxon>Dothideomycetes</taxon>
        <taxon>Dothideomycetidae</taxon>
        <taxon>Cladosporiales</taxon>
        <taxon>Cladosporiaceae</taxon>
        <taxon>Cryoendolithus</taxon>
    </lineage>
</organism>